<feature type="transmembrane region" description="Helical" evidence="1">
    <location>
        <begin position="37"/>
        <end position="57"/>
    </location>
</feature>
<dbReference type="AlphaFoldDB" id="A0A8R1E4S0"/>
<keyword evidence="3" id="KW-1185">Reference proteome</keyword>
<evidence type="ECO:0000313" key="3">
    <source>
        <dbReference type="Proteomes" id="UP000005237"/>
    </source>
</evidence>
<dbReference type="Proteomes" id="UP000005237">
    <property type="component" value="Unassembled WGS sequence"/>
</dbReference>
<name>A0A8R1E4S0_CAEJA</name>
<sequence>MFGYSDKTLQWIFGYLFFNFFVIFYVYMFFHHEWIRTIVSLIIPLLVWEMLTFGILAPDDVFMEIFGENHTPTSSSSSIVPSVRAVVVSSGDC</sequence>
<organism evidence="2 3">
    <name type="scientific">Caenorhabditis japonica</name>
    <dbReference type="NCBI Taxonomy" id="281687"/>
    <lineage>
        <taxon>Eukaryota</taxon>
        <taxon>Metazoa</taxon>
        <taxon>Ecdysozoa</taxon>
        <taxon>Nematoda</taxon>
        <taxon>Chromadorea</taxon>
        <taxon>Rhabditida</taxon>
        <taxon>Rhabditina</taxon>
        <taxon>Rhabditomorpha</taxon>
        <taxon>Rhabditoidea</taxon>
        <taxon>Rhabditidae</taxon>
        <taxon>Peloderinae</taxon>
        <taxon>Caenorhabditis</taxon>
    </lineage>
</organism>
<evidence type="ECO:0000256" key="1">
    <source>
        <dbReference type="SAM" id="Phobius"/>
    </source>
</evidence>
<feature type="transmembrane region" description="Helical" evidence="1">
    <location>
        <begin position="12"/>
        <end position="30"/>
    </location>
</feature>
<keyword evidence="1" id="KW-1133">Transmembrane helix</keyword>
<protein>
    <submittedName>
        <fullName evidence="2">Uncharacterized protein</fullName>
    </submittedName>
</protein>
<keyword evidence="1" id="KW-0812">Transmembrane</keyword>
<reference evidence="2" key="2">
    <citation type="submission" date="2022-06" db="UniProtKB">
        <authorList>
            <consortium name="EnsemblMetazoa"/>
        </authorList>
    </citation>
    <scope>IDENTIFICATION</scope>
    <source>
        <strain evidence="2">DF5081</strain>
    </source>
</reference>
<dbReference type="EnsemblMetazoa" id="CJA20044.1">
    <property type="protein sequence ID" value="CJA20044.1"/>
    <property type="gene ID" value="WBGene00175615"/>
</dbReference>
<reference evidence="3" key="1">
    <citation type="submission" date="2010-08" db="EMBL/GenBank/DDBJ databases">
        <authorList>
            <consortium name="Caenorhabditis japonica Sequencing Consortium"/>
            <person name="Wilson R.K."/>
        </authorList>
    </citation>
    <scope>NUCLEOTIDE SEQUENCE [LARGE SCALE GENOMIC DNA]</scope>
    <source>
        <strain evidence="3">DF5081</strain>
    </source>
</reference>
<keyword evidence="1" id="KW-0472">Membrane</keyword>
<accession>A0A8R1E4S0</accession>
<proteinExistence type="predicted"/>
<evidence type="ECO:0000313" key="2">
    <source>
        <dbReference type="EnsemblMetazoa" id="CJA20044.1"/>
    </source>
</evidence>